<dbReference type="GO" id="GO:0005886">
    <property type="term" value="C:plasma membrane"/>
    <property type="evidence" value="ECO:0007669"/>
    <property type="project" value="UniProtKB-SubCell"/>
</dbReference>
<evidence type="ECO:0000256" key="6">
    <source>
        <dbReference type="SAM" id="Phobius"/>
    </source>
</evidence>
<name>A0AA50CHK4_9HYPH</name>
<keyword evidence="3 6" id="KW-0812">Transmembrane</keyword>
<dbReference type="AlphaFoldDB" id="A0AA50CHK4"/>
<dbReference type="Proteomes" id="UP001234585">
    <property type="component" value="Chromosome"/>
</dbReference>
<sequence>MKRLKKFFWPLVSTLAIALSIYILYKDLRGLSLDEFVASIHAIPTSGWLLACVATLVAYAALAAYDHLALEHLGHRVSLWYITLTSFTTYALSHNIGASVFSGALVRYRAYTSKGLTGSEVGVLVAFCSFTFALGTVMLFGLVLVLEPEIIERFADFLPLEAAYSTGFVILALVALYVVGSLVGFRPINTRWLKLEYPKPSLVFRQLFIAPIELIGAAAIIYFVLPTEGNPGFFVILGIFLASFSVALLSHAPGGIGVLELVFIAGLPDMDPAAVLAALAVFRLFYLIIPFVMALVVILIYERSRYLARVREGED</sequence>
<proteinExistence type="predicted"/>
<evidence type="ECO:0000256" key="4">
    <source>
        <dbReference type="ARBA" id="ARBA00022989"/>
    </source>
</evidence>
<feature type="transmembrane region" description="Helical" evidence="6">
    <location>
        <begin position="203"/>
        <end position="225"/>
    </location>
</feature>
<keyword evidence="4 6" id="KW-1133">Transmembrane helix</keyword>
<feature type="transmembrane region" description="Helical" evidence="6">
    <location>
        <begin position="77"/>
        <end position="101"/>
    </location>
</feature>
<feature type="transmembrane region" description="Helical" evidence="6">
    <location>
        <begin position="7"/>
        <end position="25"/>
    </location>
</feature>
<feature type="transmembrane region" description="Helical" evidence="6">
    <location>
        <begin position="273"/>
        <end position="301"/>
    </location>
</feature>
<evidence type="ECO:0000256" key="3">
    <source>
        <dbReference type="ARBA" id="ARBA00022692"/>
    </source>
</evidence>
<keyword evidence="2" id="KW-1003">Cell membrane</keyword>
<comment type="subcellular location">
    <subcellularLocation>
        <location evidence="1">Cell membrane</location>
        <topology evidence="1">Multi-pass membrane protein</topology>
    </subcellularLocation>
</comment>
<feature type="transmembrane region" description="Helical" evidence="6">
    <location>
        <begin position="45"/>
        <end position="65"/>
    </location>
</feature>
<dbReference type="EMBL" id="CP132302">
    <property type="protein sequence ID" value="WLR96690.1"/>
    <property type="molecule type" value="Genomic_DNA"/>
</dbReference>
<evidence type="ECO:0000313" key="7">
    <source>
        <dbReference type="EMBL" id="WLR96690.1"/>
    </source>
</evidence>
<evidence type="ECO:0000256" key="5">
    <source>
        <dbReference type="ARBA" id="ARBA00023136"/>
    </source>
</evidence>
<organism evidence="7 8">
    <name type="scientific">Shinella sumterensis</name>
    <dbReference type="NCBI Taxonomy" id="1967501"/>
    <lineage>
        <taxon>Bacteria</taxon>
        <taxon>Pseudomonadati</taxon>
        <taxon>Pseudomonadota</taxon>
        <taxon>Alphaproteobacteria</taxon>
        <taxon>Hyphomicrobiales</taxon>
        <taxon>Rhizobiaceae</taxon>
        <taxon>Shinella</taxon>
    </lineage>
</organism>
<dbReference type="RefSeq" id="WP_306036947.1">
    <property type="nucleotide sequence ID" value="NZ_CP132302.1"/>
</dbReference>
<dbReference type="Pfam" id="PF03706">
    <property type="entry name" value="LPG_synthase_TM"/>
    <property type="match status" value="1"/>
</dbReference>
<dbReference type="PANTHER" id="PTHR39087">
    <property type="entry name" value="UPF0104 MEMBRANE PROTEIN MJ1595"/>
    <property type="match status" value="1"/>
</dbReference>
<reference evidence="7 8" key="1">
    <citation type="submission" date="2023-08" db="EMBL/GenBank/DDBJ databases">
        <title>Pathogen: clinical or host-associated sample.</title>
        <authorList>
            <person name="Hergert J."/>
            <person name="Casey R."/>
            <person name="Wagner J."/>
            <person name="Young E.L."/>
            <person name="Oakeson K.F."/>
        </authorList>
    </citation>
    <scope>NUCLEOTIDE SEQUENCE [LARGE SCALE GENOMIC DNA]</scope>
    <source>
        <strain evidence="7 8">1760953</strain>
    </source>
</reference>
<evidence type="ECO:0000313" key="8">
    <source>
        <dbReference type="Proteomes" id="UP001234585"/>
    </source>
</evidence>
<dbReference type="PANTHER" id="PTHR39087:SF2">
    <property type="entry name" value="UPF0104 MEMBRANE PROTEIN MJ1595"/>
    <property type="match status" value="1"/>
</dbReference>
<evidence type="ECO:0000256" key="2">
    <source>
        <dbReference type="ARBA" id="ARBA00022475"/>
    </source>
</evidence>
<dbReference type="InterPro" id="IPR022791">
    <property type="entry name" value="L-PG_synthase/AglD"/>
</dbReference>
<evidence type="ECO:0000256" key="1">
    <source>
        <dbReference type="ARBA" id="ARBA00004651"/>
    </source>
</evidence>
<keyword evidence="5 6" id="KW-0472">Membrane</keyword>
<feature type="transmembrane region" description="Helical" evidence="6">
    <location>
        <begin position="158"/>
        <end position="183"/>
    </location>
</feature>
<feature type="transmembrane region" description="Helical" evidence="6">
    <location>
        <begin position="232"/>
        <end position="253"/>
    </location>
</feature>
<feature type="transmembrane region" description="Helical" evidence="6">
    <location>
        <begin position="121"/>
        <end position="146"/>
    </location>
</feature>
<protein>
    <submittedName>
        <fullName evidence="7">Lysylphosphatidylglycerol synthase domain-containing protein</fullName>
    </submittedName>
</protein>
<keyword evidence="8" id="KW-1185">Reference proteome</keyword>
<accession>A0AA50CHK4</accession>
<gene>
    <name evidence="7" type="ORF">Q9313_13400</name>
</gene>